<dbReference type="GO" id="GO:0003697">
    <property type="term" value="F:single-stranded DNA binding"/>
    <property type="evidence" value="ECO:0007669"/>
    <property type="project" value="TreeGrafter"/>
</dbReference>
<dbReference type="InterPro" id="IPR027417">
    <property type="entry name" value="P-loop_NTPase"/>
</dbReference>
<evidence type="ECO:0000313" key="3">
    <source>
        <dbReference type="Proteomes" id="UP000269396"/>
    </source>
</evidence>
<dbReference type="Gene3D" id="3.40.50.300">
    <property type="entry name" value="P-loop containing nucleotide triphosphate hydrolases"/>
    <property type="match status" value="1"/>
</dbReference>
<sequence length="87" mass="9450">MNDQDRTSIHEAMEQQSISISKAGIVTSLQARCTIVAAANPIGGRYDPSMTFSDNVDLSEPILSRFDVLCVVRDAVDPIQVNNDTVP</sequence>
<accession>A0A183Q3Z5</accession>
<dbReference type="GO" id="GO:1902975">
    <property type="term" value="P:mitotic DNA replication initiation"/>
    <property type="evidence" value="ECO:0007669"/>
    <property type="project" value="TreeGrafter"/>
</dbReference>
<dbReference type="PROSITE" id="PS50051">
    <property type="entry name" value="MCM_2"/>
    <property type="match status" value="1"/>
</dbReference>
<evidence type="ECO:0000259" key="1">
    <source>
        <dbReference type="PROSITE" id="PS50051"/>
    </source>
</evidence>
<dbReference type="GO" id="GO:0042555">
    <property type="term" value="C:MCM complex"/>
    <property type="evidence" value="ECO:0007669"/>
    <property type="project" value="TreeGrafter"/>
</dbReference>
<dbReference type="Pfam" id="PF00493">
    <property type="entry name" value="MCM"/>
    <property type="match status" value="1"/>
</dbReference>
<dbReference type="GO" id="GO:0017116">
    <property type="term" value="F:single-stranded DNA helicase activity"/>
    <property type="evidence" value="ECO:0007669"/>
    <property type="project" value="TreeGrafter"/>
</dbReference>
<dbReference type="EMBL" id="UZAL01047005">
    <property type="protein sequence ID" value="VDP84643.1"/>
    <property type="molecule type" value="Genomic_DNA"/>
</dbReference>
<organism evidence="2 3">
    <name type="scientific">Schistosoma mattheei</name>
    <dbReference type="NCBI Taxonomy" id="31246"/>
    <lineage>
        <taxon>Eukaryota</taxon>
        <taxon>Metazoa</taxon>
        <taxon>Spiralia</taxon>
        <taxon>Lophotrochozoa</taxon>
        <taxon>Platyhelminthes</taxon>
        <taxon>Trematoda</taxon>
        <taxon>Digenea</taxon>
        <taxon>Strigeidida</taxon>
        <taxon>Schistosomatoidea</taxon>
        <taxon>Schistosomatidae</taxon>
        <taxon>Schistosoma</taxon>
    </lineage>
</organism>
<dbReference type="PANTHER" id="PTHR11630:SF44">
    <property type="entry name" value="DNA REPLICATION LICENSING FACTOR MCM2"/>
    <property type="match status" value="1"/>
</dbReference>
<dbReference type="PANTHER" id="PTHR11630">
    <property type="entry name" value="DNA REPLICATION LICENSING FACTOR MCM FAMILY MEMBER"/>
    <property type="match status" value="1"/>
</dbReference>
<reference evidence="2 3" key="1">
    <citation type="submission" date="2018-11" db="EMBL/GenBank/DDBJ databases">
        <authorList>
            <consortium name="Pathogen Informatics"/>
        </authorList>
    </citation>
    <scope>NUCLEOTIDE SEQUENCE [LARGE SCALE GENOMIC DNA]</scope>
    <source>
        <strain>Denwood</strain>
        <strain evidence="3">Zambia</strain>
    </source>
</reference>
<name>A0A183Q3Z5_9TREM</name>
<dbReference type="GO" id="GO:0043138">
    <property type="term" value="F:3'-5' DNA helicase activity"/>
    <property type="evidence" value="ECO:0007669"/>
    <property type="project" value="TreeGrafter"/>
</dbReference>
<dbReference type="AlphaFoldDB" id="A0A183Q3Z5"/>
<keyword evidence="3" id="KW-1185">Reference proteome</keyword>
<dbReference type="GO" id="GO:0000727">
    <property type="term" value="P:double-strand break repair via break-induced replication"/>
    <property type="evidence" value="ECO:0007669"/>
    <property type="project" value="TreeGrafter"/>
</dbReference>
<evidence type="ECO:0000313" key="2">
    <source>
        <dbReference type="EMBL" id="VDP84643.1"/>
    </source>
</evidence>
<dbReference type="InterPro" id="IPR031327">
    <property type="entry name" value="MCM"/>
</dbReference>
<dbReference type="Proteomes" id="UP000269396">
    <property type="component" value="Unassembled WGS sequence"/>
</dbReference>
<feature type="domain" description="MCM C-terminal AAA(+) ATPase" evidence="1">
    <location>
        <begin position="1"/>
        <end position="78"/>
    </location>
</feature>
<gene>
    <name evidence="2" type="ORF">SMTD_LOCUS21330</name>
</gene>
<dbReference type="InterPro" id="IPR001208">
    <property type="entry name" value="MCM_dom"/>
</dbReference>
<dbReference type="GO" id="GO:0005634">
    <property type="term" value="C:nucleus"/>
    <property type="evidence" value="ECO:0007669"/>
    <property type="project" value="TreeGrafter"/>
</dbReference>
<protein>
    <recommendedName>
        <fullName evidence="1">MCM C-terminal AAA(+) ATPase domain-containing protein</fullName>
    </recommendedName>
</protein>
<dbReference type="GO" id="GO:0005524">
    <property type="term" value="F:ATP binding"/>
    <property type="evidence" value="ECO:0007669"/>
    <property type="project" value="InterPro"/>
</dbReference>
<dbReference type="STRING" id="31246.A0A183Q3Z5"/>
<dbReference type="PRINTS" id="PR01657">
    <property type="entry name" value="MCMFAMILY"/>
</dbReference>
<dbReference type="SUPFAM" id="SSF52540">
    <property type="entry name" value="P-loop containing nucleoside triphosphate hydrolases"/>
    <property type="match status" value="1"/>
</dbReference>
<proteinExistence type="predicted"/>